<proteinExistence type="inferred from homology"/>
<feature type="binding site" evidence="4">
    <location>
        <position position="233"/>
    </location>
    <ligand>
        <name>substrate</name>
    </ligand>
</feature>
<dbReference type="InterPro" id="IPR010905">
    <property type="entry name" value="Glyco_hydro_88"/>
</dbReference>
<dbReference type="Gene3D" id="1.50.10.10">
    <property type="match status" value="1"/>
</dbReference>
<dbReference type="OrthoDB" id="428577at2"/>
<feature type="active site" description="Proton donor" evidence="3">
    <location>
        <position position="173"/>
    </location>
</feature>
<reference evidence="5 6" key="1">
    <citation type="submission" date="2019-06" db="EMBL/GenBank/DDBJ databases">
        <authorList>
            <person name="Li M."/>
        </authorList>
    </citation>
    <scope>NUCLEOTIDE SEQUENCE [LARGE SCALE GENOMIC DNA]</scope>
    <source>
        <strain evidence="5 6">BGMRC2036</strain>
    </source>
</reference>
<feature type="binding site" evidence="4">
    <location>
        <position position="231"/>
    </location>
    <ligand>
        <name>substrate</name>
    </ligand>
</feature>
<sequence length="394" mass="43653">MNRVANSYFAQEQSTPLSTSYQDALERCIARLAGQLPVIGLRNPKIGMAGNRWIYCDGPDWVMGFFSGSLWLAYQLTGRHEFAAAATARRPGFRRVLEERKYRDHDLGFQFSLSSVAEWQMTGDRQARRMGLAAADALLARFRPEGGYIQAWTPRGPEDRAQARFANGRMIADTMQNLALLYWANQQTGIADFREVADLHAKTAERLLVRDDDTSFHTYVFDPADGTPIRGETHQGYADNSCWARGQAWLVHGFAQCHAYTGDPAFLDVARRLAARAEVLIGSAAVPVWDFSEDPEKPGHIDSSAGAVMAAGLYLLADQCTAPADRQHWRAFAGRLLDGLLETCDLTSTVGAQGFLAHGAAHVPAGRCDAMLPYGDYYFMEALMRALGHTAFFW</sequence>
<organism evidence="5 6">
    <name type="scientific">Martelella alba</name>
    <dbReference type="NCBI Taxonomy" id="2590451"/>
    <lineage>
        <taxon>Bacteria</taxon>
        <taxon>Pseudomonadati</taxon>
        <taxon>Pseudomonadota</taxon>
        <taxon>Alphaproteobacteria</taxon>
        <taxon>Hyphomicrobiales</taxon>
        <taxon>Aurantimonadaceae</taxon>
        <taxon>Martelella</taxon>
    </lineage>
</organism>
<evidence type="ECO:0000313" key="5">
    <source>
        <dbReference type="EMBL" id="TPW27646.1"/>
    </source>
</evidence>
<accession>A0A506U2Q8</accession>
<evidence type="ECO:0000256" key="2">
    <source>
        <dbReference type="ARBA" id="ARBA00038358"/>
    </source>
</evidence>
<dbReference type="PANTHER" id="PTHR36845">
    <property type="entry name" value="HYDROLASE, PUTATIVE (AFU_ORTHOLOGUE AFUA_7G05090)-RELATED"/>
    <property type="match status" value="1"/>
</dbReference>
<evidence type="ECO:0000256" key="4">
    <source>
        <dbReference type="PIRSR" id="PIRSR610905-2"/>
    </source>
</evidence>
<comment type="caution">
    <text evidence="5">The sequence shown here is derived from an EMBL/GenBank/DDBJ whole genome shotgun (WGS) entry which is preliminary data.</text>
</comment>
<dbReference type="GO" id="GO:0000272">
    <property type="term" value="P:polysaccharide catabolic process"/>
    <property type="evidence" value="ECO:0007669"/>
    <property type="project" value="TreeGrafter"/>
</dbReference>
<evidence type="ECO:0000256" key="3">
    <source>
        <dbReference type="PIRSR" id="PIRSR610905-1"/>
    </source>
</evidence>
<feature type="binding site" evidence="4">
    <location>
        <position position="245"/>
    </location>
    <ligand>
        <name>substrate</name>
    </ligand>
</feature>
<dbReference type="AlphaFoldDB" id="A0A506U2Q8"/>
<dbReference type="InterPro" id="IPR052369">
    <property type="entry name" value="UG_Glycosaminoglycan_Hydrolase"/>
</dbReference>
<protein>
    <submittedName>
        <fullName evidence="5">Glycosyl hydrolase</fullName>
    </submittedName>
</protein>
<dbReference type="PANTHER" id="PTHR36845:SF1">
    <property type="entry name" value="HYDROLASE, PUTATIVE (AFU_ORTHOLOGUE AFUA_7G05090)-RELATED"/>
    <property type="match status" value="1"/>
</dbReference>
<evidence type="ECO:0000256" key="1">
    <source>
        <dbReference type="ARBA" id="ARBA00022801"/>
    </source>
</evidence>
<name>A0A506U2Q8_9HYPH</name>
<comment type="similarity">
    <text evidence="2">Belongs to the glycosyl hydrolase 88 family.</text>
</comment>
<gene>
    <name evidence="5" type="ORF">FJU08_19605</name>
</gene>
<dbReference type="InterPro" id="IPR012341">
    <property type="entry name" value="6hp_glycosidase-like_sf"/>
</dbReference>
<dbReference type="RefSeq" id="WP_141150746.1">
    <property type="nucleotide sequence ID" value="NZ_VHLG01000016.1"/>
</dbReference>
<dbReference type="Pfam" id="PF07470">
    <property type="entry name" value="Glyco_hydro_88"/>
    <property type="match status" value="1"/>
</dbReference>
<dbReference type="GO" id="GO:0052757">
    <property type="term" value="F:chondroitin hydrolase activity"/>
    <property type="evidence" value="ECO:0007669"/>
    <property type="project" value="TreeGrafter"/>
</dbReference>
<dbReference type="SUPFAM" id="SSF48208">
    <property type="entry name" value="Six-hairpin glycosidases"/>
    <property type="match status" value="1"/>
</dbReference>
<dbReference type="InterPro" id="IPR008928">
    <property type="entry name" value="6-hairpin_glycosidase_sf"/>
</dbReference>
<feature type="binding site" evidence="4">
    <location>
        <position position="173"/>
    </location>
    <ligand>
        <name>substrate</name>
    </ligand>
</feature>
<feature type="active site" description="Nucleophile" evidence="3">
    <location>
        <position position="106"/>
    </location>
</feature>
<keyword evidence="1 5" id="KW-0378">Hydrolase</keyword>
<dbReference type="Proteomes" id="UP000318801">
    <property type="component" value="Unassembled WGS sequence"/>
</dbReference>
<keyword evidence="6" id="KW-1185">Reference proteome</keyword>
<evidence type="ECO:0000313" key="6">
    <source>
        <dbReference type="Proteomes" id="UP000318801"/>
    </source>
</evidence>
<feature type="binding site" evidence="4">
    <location>
        <position position="249"/>
    </location>
    <ligand>
        <name>substrate</name>
    </ligand>
</feature>
<feature type="binding site" evidence="4">
    <location>
        <position position="106"/>
    </location>
    <ligand>
        <name>substrate</name>
    </ligand>
</feature>
<dbReference type="EMBL" id="VHLG01000016">
    <property type="protein sequence ID" value="TPW27646.1"/>
    <property type="molecule type" value="Genomic_DNA"/>
</dbReference>